<dbReference type="InterPro" id="IPR009057">
    <property type="entry name" value="Homeodomain-like_sf"/>
</dbReference>
<dbReference type="PANTHER" id="PTHR30514:SF18">
    <property type="entry name" value="RPIR-FAMILY TRANSCRIPTIONAL REGULATOR"/>
    <property type="match status" value="1"/>
</dbReference>
<name>A0A1H7ZRU0_9HYPH</name>
<dbReference type="SUPFAM" id="SSF53697">
    <property type="entry name" value="SIS domain"/>
    <property type="match status" value="1"/>
</dbReference>
<dbReference type="PANTHER" id="PTHR30514">
    <property type="entry name" value="GLUCOKINASE"/>
    <property type="match status" value="1"/>
</dbReference>
<dbReference type="GO" id="GO:0097367">
    <property type="term" value="F:carbohydrate derivative binding"/>
    <property type="evidence" value="ECO:0007669"/>
    <property type="project" value="InterPro"/>
</dbReference>
<dbReference type="AlphaFoldDB" id="A0A1H7ZRU0"/>
<keyword evidence="2" id="KW-0238">DNA-binding</keyword>
<keyword evidence="3" id="KW-1185">Reference proteome</keyword>
<dbReference type="PROSITE" id="PS51071">
    <property type="entry name" value="HTH_RPIR"/>
    <property type="match status" value="1"/>
</dbReference>
<dbReference type="OrthoDB" id="3237351at2"/>
<dbReference type="InterPro" id="IPR000281">
    <property type="entry name" value="HTH_RpiR"/>
</dbReference>
<reference evidence="3" key="1">
    <citation type="submission" date="2016-10" db="EMBL/GenBank/DDBJ databases">
        <authorList>
            <person name="Varghese N."/>
            <person name="Submissions S."/>
        </authorList>
    </citation>
    <scope>NUCLEOTIDE SEQUENCE [LARGE SCALE GENOMIC DNA]</scope>
    <source>
        <strain evidence="3">LMG 26383,CCUG 61248,R- 45681</strain>
    </source>
</reference>
<sequence>MSPREASFLARVQEALPTLHPAERKLGLMLCDFPGDLASYSTVELAKLANVSTPTVSRFIRRLGYASYEEARVQVRLERESGSRLYLGSRTRSGAGPSLNDRFDHYRANLDGTLQWLDPALLDSVTSALLSARRVWTIGLRAGQAFAAYMHWQLLQVVEQVALLPAAGQTLGEHVVGFTPDDVAIVFGLRRRVVATDAILASIRKRGCRILYITDEGVAFHQDATWHVRCSTTSPGPLFSHVGVLAACHAIAEGVIEKAGPDAAARLRAFEAINEALDDA</sequence>
<evidence type="ECO:0000313" key="2">
    <source>
        <dbReference type="EMBL" id="SEM60268.1"/>
    </source>
</evidence>
<dbReference type="Proteomes" id="UP000199664">
    <property type="component" value="Unassembled WGS sequence"/>
</dbReference>
<dbReference type="RefSeq" id="WP_091842679.1">
    <property type="nucleotide sequence ID" value="NZ_FOAN01000015.1"/>
</dbReference>
<dbReference type="InterPro" id="IPR046348">
    <property type="entry name" value="SIS_dom_sf"/>
</dbReference>
<dbReference type="STRING" id="1036779.SAMN04515666_11554"/>
<protein>
    <submittedName>
        <fullName evidence="2">DNA-binding transcriptional regulator, MurR/RpiR family, contains HTH and SIS domains</fullName>
    </submittedName>
</protein>
<dbReference type="InterPro" id="IPR001347">
    <property type="entry name" value="SIS_dom"/>
</dbReference>
<organism evidence="2 3">
    <name type="scientific">Bosea lupini</name>
    <dbReference type="NCBI Taxonomy" id="1036779"/>
    <lineage>
        <taxon>Bacteria</taxon>
        <taxon>Pseudomonadati</taxon>
        <taxon>Pseudomonadota</taxon>
        <taxon>Alphaproteobacteria</taxon>
        <taxon>Hyphomicrobiales</taxon>
        <taxon>Boseaceae</taxon>
        <taxon>Bosea</taxon>
    </lineage>
</organism>
<evidence type="ECO:0000313" key="3">
    <source>
        <dbReference type="Proteomes" id="UP000199664"/>
    </source>
</evidence>
<dbReference type="GO" id="GO:1901135">
    <property type="term" value="P:carbohydrate derivative metabolic process"/>
    <property type="evidence" value="ECO:0007669"/>
    <property type="project" value="InterPro"/>
</dbReference>
<dbReference type="Gene3D" id="3.40.50.10490">
    <property type="entry name" value="Glucose-6-phosphate isomerase like protein, domain 1"/>
    <property type="match status" value="1"/>
</dbReference>
<dbReference type="Gene3D" id="1.10.10.10">
    <property type="entry name" value="Winged helix-like DNA-binding domain superfamily/Winged helix DNA-binding domain"/>
    <property type="match status" value="1"/>
</dbReference>
<dbReference type="EMBL" id="FOAN01000015">
    <property type="protein sequence ID" value="SEM60268.1"/>
    <property type="molecule type" value="Genomic_DNA"/>
</dbReference>
<dbReference type="InterPro" id="IPR036388">
    <property type="entry name" value="WH-like_DNA-bd_sf"/>
</dbReference>
<proteinExistence type="predicted"/>
<evidence type="ECO:0000259" key="1">
    <source>
        <dbReference type="PROSITE" id="PS51071"/>
    </source>
</evidence>
<accession>A0A1H7ZRU0</accession>
<feature type="domain" description="HTH rpiR-type" evidence="1">
    <location>
        <begin position="6"/>
        <end position="82"/>
    </location>
</feature>
<dbReference type="Pfam" id="PF01380">
    <property type="entry name" value="SIS"/>
    <property type="match status" value="1"/>
</dbReference>
<dbReference type="SUPFAM" id="SSF46689">
    <property type="entry name" value="Homeodomain-like"/>
    <property type="match status" value="1"/>
</dbReference>
<gene>
    <name evidence="2" type="ORF">SAMN04515666_11554</name>
</gene>
<dbReference type="GO" id="GO:0003700">
    <property type="term" value="F:DNA-binding transcription factor activity"/>
    <property type="evidence" value="ECO:0007669"/>
    <property type="project" value="InterPro"/>
</dbReference>
<dbReference type="Pfam" id="PF01418">
    <property type="entry name" value="HTH_6"/>
    <property type="match status" value="1"/>
</dbReference>
<dbReference type="GO" id="GO:0003677">
    <property type="term" value="F:DNA binding"/>
    <property type="evidence" value="ECO:0007669"/>
    <property type="project" value="UniProtKB-KW"/>
</dbReference>
<dbReference type="InterPro" id="IPR047640">
    <property type="entry name" value="RpiR-like"/>
</dbReference>